<comment type="caution">
    <text evidence="2">The sequence shown here is derived from an EMBL/GenBank/DDBJ whole genome shotgun (WGS) entry which is preliminary data.</text>
</comment>
<organism evidence="2 3">
    <name type="scientific">Rhodopirellula baltica WH47</name>
    <dbReference type="NCBI Taxonomy" id="991778"/>
    <lineage>
        <taxon>Bacteria</taxon>
        <taxon>Pseudomonadati</taxon>
        <taxon>Planctomycetota</taxon>
        <taxon>Planctomycetia</taxon>
        <taxon>Pirellulales</taxon>
        <taxon>Pirellulaceae</taxon>
        <taxon>Rhodopirellula</taxon>
    </lineage>
</organism>
<dbReference type="EMBL" id="AFAR01000149">
    <property type="protein sequence ID" value="EGF27323.1"/>
    <property type="molecule type" value="Genomic_DNA"/>
</dbReference>
<dbReference type="Proteomes" id="UP000006222">
    <property type="component" value="Unassembled WGS sequence"/>
</dbReference>
<proteinExistence type="predicted"/>
<feature type="region of interest" description="Disordered" evidence="1">
    <location>
        <begin position="9"/>
        <end position="28"/>
    </location>
</feature>
<sequence>MNFQWRIVSGDPMSRRKRAPPRAMPKGGESGLAAIRYVAKLTGWTRRIST</sequence>
<dbReference type="PATRIC" id="fig|991778.3.peg.2882"/>
<protein>
    <submittedName>
        <fullName evidence="2">Uncharacterized protein</fullName>
    </submittedName>
</protein>
<evidence type="ECO:0000313" key="3">
    <source>
        <dbReference type="Proteomes" id="UP000006222"/>
    </source>
</evidence>
<name>F2ASL7_RHOBT</name>
<reference evidence="2 3" key="1">
    <citation type="journal article" date="2013" name="Mar. Genomics">
        <title>Expression of sulfatases in Rhodopirellula baltica and the diversity of sulfatases in the genus Rhodopirellula.</title>
        <authorList>
            <person name="Wegner C.E."/>
            <person name="Richter-Heitmann T."/>
            <person name="Klindworth A."/>
            <person name="Klockow C."/>
            <person name="Richter M."/>
            <person name="Achstetter T."/>
            <person name="Glockner F.O."/>
            <person name="Harder J."/>
        </authorList>
    </citation>
    <scope>NUCLEOTIDE SEQUENCE [LARGE SCALE GENOMIC DNA]</scope>
    <source>
        <strain evidence="2 3">WH47</strain>
    </source>
</reference>
<dbReference type="AlphaFoldDB" id="F2ASL7"/>
<evidence type="ECO:0000256" key="1">
    <source>
        <dbReference type="SAM" id="MobiDB-lite"/>
    </source>
</evidence>
<accession>F2ASL7</accession>
<evidence type="ECO:0000313" key="2">
    <source>
        <dbReference type="EMBL" id="EGF27323.1"/>
    </source>
</evidence>
<gene>
    <name evidence="2" type="ORF">RBWH47_00382</name>
</gene>